<dbReference type="Proteomes" id="UP000663828">
    <property type="component" value="Unassembled WGS sequence"/>
</dbReference>
<reference evidence="1" key="1">
    <citation type="submission" date="2021-02" db="EMBL/GenBank/DDBJ databases">
        <authorList>
            <person name="Nowell W R."/>
        </authorList>
    </citation>
    <scope>NUCLEOTIDE SEQUENCE</scope>
</reference>
<dbReference type="OrthoDB" id="6118231at2759"/>
<evidence type="ECO:0000313" key="3">
    <source>
        <dbReference type="Proteomes" id="UP000663828"/>
    </source>
</evidence>
<dbReference type="EMBL" id="CAJNOR010002086">
    <property type="protein sequence ID" value="CAF1246120.1"/>
    <property type="molecule type" value="Genomic_DNA"/>
</dbReference>
<evidence type="ECO:0000313" key="1">
    <source>
        <dbReference type="EMBL" id="CAF1246120.1"/>
    </source>
</evidence>
<comment type="caution">
    <text evidence="1">The sequence shown here is derived from an EMBL/GenBank/DDBJ whole genome shotgun (WGS) entry which is preliminary data.</text>
</comment>
<organism evidence="1 3">
    <name type="scientific">Adineta ricciae</name>
    <name type="common">Rotifer</name>
    <dbReference type="NCBI Taxonomy" id="249248"/>
    <lineage>
        <taxon>Eukaryota</taxon>
        <taxon>Metazoa</taxon>
        <taxon>Spiralia</taxon>
        <taxon>Gnathifera</taxon>
        <taxon>Rotifera</taxon>
        <taxon>Eurotatoria</taxon>
        <taxon>Bdelloidea</taxon>
        <taxon>Adinetida</taxon>
        <taxon>Adinetidae</taxon>
        <taxon>Adineta</taxon>
    </lineage>
</organism>
<protein>
    <submittedName>
        <fullName evidence="1">Uncharacterized protein</fullName>
    </submittedName>
</protein>
<keyword evidence="3" id="KW-1185">Reference proteome</keyword>
<proteinExistence type="predicted"/>
<sequence>MPENIEEVRSVIDDDSYITIEKMEMQTNLSHGTIQRVVSDHLNLRKITALYMPKYLTDSQRAERVRIYEENLTKFEDETW</sequence>
<name>A0A814ZPN5_ADIRI</name>
<accession>A0A814ZPN5</accession>
<evidence type="ECO:0000313" key="2">
    <source>
        <dbReference type="EMBL" id="CAF1438055.1"/>
    </source>
</evidence>
<dbReference type="EMBL" id="CAJNOJ010000410">
    <property type="protein sequence ID" value="CAF1438055.1"/>
    <property type="molecule type" value="Genomic_DNA"/>
</dbReference>
<dbReference type="AlphaFoldDB" id="A0A814ZPN5"/>
<dbReference type="Proteomes" id="UP000663852">
    <property type="component" value="Unassembled WGS sequence"/>
</dbReference>
<gene>
    <name evidence="2" type="ORF">EDS130_LOCUS38664</name>
    <name evidence="1" type="ORF">XAT740_LOCUS26003</name>
</gene>